<keyword evidence="4" id="KW-0288">FMN</keyword>
<accession>A0ABQ1END1</accession>
<dbReference type="InterPro" id="IPR013785">
    <property type="entry name" value="Aldolase_TIM"/>
</dbReference>
<keyword evidence="6" id="KW-0472">Membrane</keyword>
<protein>
    <submittedName>
        <fullName evidence="9">L-lactate dehydrogenase</fullName>
    </submittedName>
</protein>
<dbReference type="CDD" id="cd02809">
    <property type="entry name" value="alpha_hydroxyacid_oxid_FMN"/>
    <property type="match status" value="1"/>
</dbReference>
<dbReference type="NCBIfam" id="NF008398">
    <property type="entry name" value="PRK11197.1"/>
    <property type="match status" value="1"/>
</dbReference>
<dbReference type="PANTHER" id="PTHR10578:SF85">
    <property type="entry name" value="L-LACTATE DEHYDROGENASE"/>
    <property type="match status" value="1"/>
</dbReference>
<reference evidence="10" key="1">
    <citation type="journal article" date="2019" name="Int. J. Syst. Evol. Microbiol.">
        <title>The Global Catalogue of Microorganisms (GCM) 10K type strain sequencing project: providing services to taxonomists for standard genome sequencing and annotation.</title>
        <authorList>
            <consortium name="The Broad Institute Genomics Platform"/>
            <consortium name="The Broad Institute Genome Sequencing Center for Infectious Disease"/>
            <person name="Wu L."/>
            <person name="Ma J."/>
        </authorList>
    </citation>
    <scope>NUCLEOTIDE SEQUENCE [LARGE SCALE GENOMIC DNA]</scope>
    <source>
        <strain evidence="10">CCM 7327</strain>
    </source>
</reference>
<gene>
    <name evidence="9" type="primary">lldD</name>
    <name evidence="9" type="ORF">GCM10019071_05680</name>
</gene>
<dbReference type="EMBL" id="BMDU01000001">
    <property type="protein sequence ID" value="GFZ79752.1"/>
    <property type="molecule type" value="Genomic_DNA"/>
</dbReference>
<keyword evidence="5" id="KW-0560">Oxidoreductase</keyword>
<sequence>MCLVGDSGVADEQAVTEYPIMTRKIRQAASALDYRELARRRLPPFLFEYIDGGSYAEVTLERNLADLAATALRQRVLTDVSRLDLTTTLFGQHLALPVALAPIGLAGMNARRGEVQAARAAEAAGIPFCLSTVSACPLEEVAGGVNAPFWFQLYMIRDRGFMRALLQKAKALGCSALIFTVDMPVPGSRYRDYHSGLAGAAGKAGAIRRLGQAARHPRWAWDVGLLGRPHQLGNIAPVLGKKTGLEDFLAWMRANFDPSVSWRDLDFIREIWDGPFIIKGILDREDAKMAARVGADGIVVSNHGGRQLDGVPSTARALPPIAEAVGDRMTVLVDGGVRSGLDVVRMLALGAKGVLLGRAWAYALAAGGQAGVAHVLQLIEAEMRVAMALTGSPDIGAIGRHILVDEL</sequence>
<keyword evidence="10" id="KW-1185">Reference proteome</keyword>
<comment type="cofactor">
    <cofactor evidence="1">
        <name>FMN</name>
        <dbReference type="ChEBI" id="CHEBI:58210"/>
    </cofactor>
</comment>
<keyword evidence="3" id="KW-0285">Flavoprotein</keyword>
<dbReference type="PIRSF" id="PIRSF000138">
    <property type="entry name" value="Al-hdrx_acd_dh"/>
    <property type="match status" value="1"/>
</dbReference>
<dbReference type="Pfam" id="PF01070">
    <property type="entry name" value="FMN_dh"/>
    <property type="match status" value="1"/>
</dbReference>
<dbReference type="SUPFAM" id="SSF51395">
    <property type="entry name" value="FMN-linked oxidoreductases"/>
    <property type="match status" value="1"/>
</dbReference>
<evidence type="ECO:0000256" key="3">
    <source>
        <dbReference type="ARBA" id="ARBA00022630"/>
    </source>
</evidence>
<name>A0ABQ1END1_SPHSA</name>
<evidence type="ECO:0000256" key="5">
    <source>
        <dbReference type="ARBA" id="ARBA00023002"/>
    </source>
</evidence>
<dbReference type="InterPro" id="IPR020920">
    <property type="entry name" value="LldD"/>
</dbReference>
<organism evidence="9 10">
    <name type="scientific">Sphingobium fuliginis (strain ATCC 27551)</name>
    <dbReference type="NCBI Taxonomy" id="336203"/>
    <lineage>
        <taxon>Bacteria</taxon>
        <taxon>Pseudomonadati</taxon>
        <taxon>Pseudomonadota</taxon>
        <taxon>Alphaproteobacteria</taxon>
        <taxon>Sphingomonadales</taxon>
        <taxon>Sphingomonadaceae</taxon>
        <taxon>Sphingobium</taxon>
    </lineage>
</organism>
<dbReference type="InterPro" id="IPR037396">
    <property type="entry name" value="FMN_HAD"/>
</dbReference>
<dbReference type="NCBIfam" id="NF033901">
    <property type="entry name" value="L_lactate_LldD"/>
    <property type="match status" value="1"/>
</dbReference>
<dbReference type="Gene3D" id="3.20.20.70">
    <property type="entry name" value="Aldolase class I"/>
    <property type="match status" value="1"/>
</dbReference>
<keyword evidence="2" id="KW-1003">Cell membrane</keyword>
<evidence type="ECO:0000313" key="9">
    <source>
        <dbReference type="EMBL" id="GFZ79752.1"/>
    </source>
</evidence>
<evidence type="ECO:0000256" key="6">
    <source>
        <dbReference type="ARBA" id="ARBA00023136"/>
    </source>
</evidence>
<comment type="caution">
    <text evidence="9">The sequence shown here is derived from an EMBL/GenBank/DDBJ whole genome shotgun (WGS) entry which is preliminary data.</text>
</comment>
<dbReference type="InterPro" id="IPR008259">
    <property type="entry name" value="FMN_hydac_DH_AS"/>
</dbReference>
<dbReference type="PROSITE" id="PS51349">
    <property type="entry name" value="FMN_HYDROXY_ACID_DH_2"/>
    <property type="match status" value="1"/>
</dbReference>
<evidence type="ECO:0000259" key="8">
    <source>
        <dbReference type="PROSITE" id="PS51349"/>
    </source>
</evidence>
<evidence type="ECO:0000256" key="1">
    <source>
        <dbReference type="ARBA" id="ARBA00001917"/>
    </source>
</evidence>
<comment type="similarity">
    <text evidence="7">Belongs to the FMN-dependent alpha-hydroxy acid dehydrogenase family.</text>
</comment>
<evidence type="ECO:0000313" key="10">
    <source>
        <dbReference type="Proteomes" id="UP000628109"/>
    </source>
</evidence>
<evidence type="ECO:0000256" key="4">
    <source>
        <dbReference type="ARBA" id="ARBA00022643"/>
    </source>
</evidence>
<dbReference type="InterPro" id="IPR012133">
    <property type="entry name" value="Alpha-hydoxy_acid_DH_FMN"/>
</dbReference>
<feature type="domain" description="FMN hydroxy acid dehydrogenase" evidence="8">
    <location>
        <begin position="23"/>
        <end position="407"/>
    </location>
</feature>
<dbReference type="PROSITE" id="PS00557">
    <property type="entry name" value="FMN_HYDROXY_ACID_DH_1"/>
    <property type="match status" value="1"/>
</dbReference>
<dbReference type="InterPro" id="IPR000262">
    <property type="entry name" value="FMN-dep_DH"/>
</dbReference>
<evidence type="ECO:0000256" key="2">
    <source>
        <dbReference type="ARBA" id="ARBA00022475"/>
    </source>
</evidence>
<proteinExistence type="inferred from homology"/>
<evidence type="ECO:0000256" key="7">
    <source>
        <dbReference type="ARBA" id="ARBA00024042"/>
    </source>
</evidence>
<dbReference type="PANTHER" id="PTHR10578">
    <property type="entry name" value="S -2-HYDROXY-ACID OXIDASE-RELATED"/>
    <property type="match status" value="1"/>
</dbReference>
<dbReference type="Proteomes" id="UP000628109">
    <property type="component" value="Unassembled WGS sequence"/>
</dbReference>